<keyword evidence="1" id="KW-0472">Membrane</keyword>
<dbReference type="EMBL" id="CP028923">
    <property type="protein sequence ID" value="QCK15394.1"/>
    <property type="molecule type" value="Genomic_DNA"/>
</dbReference>
<feature type="transmembrane region" description="Helical" evidence="1">
    <location>
        <begin position="184"/>
        <end position="202"/>
    </location>
</feature>
<feature type="transmembrane region" description="Helical" evidence="1">
    <location>
        <begin position="95"/>
        <end position="112"/>
    </location>
</feature>
<dbReference type="PANTHER" id="PTHR31061:SF24">
    <property type="entry name" value="LD22376P"/>
    <property type="match status" value="1"/>
</dbReference>
<dbReference type="AlphaFoldDB" id="A0A4D7K3H3"/>
<protein>
    <submittedName>
        <fullName evidence="3">DUF5009 domain-containing protein</fullName>
    </submittedName>
</protein>
<evidence type="ECO:0000313" key="3">
    <source>
        <dbReference type="EMBL" id="QCK15394.1"/>
    </source>
</evidence>
<accession>A0A4D7K3H3</accession>
<dbReference type="InterPro" id="IPR032176">
    <property type="entry name" value="DUF5009"/>
</dbReference>
<feature type="transmembrane region" description="Helical" evidence="1">
    <location>
        <begin position="403"/>
        <end position="426"/>
    </location>
</feature>
<feature type="transmembrane region" description="Helical" evidence="1">
    <location>
        <begin position="124"/>
        <end position="141"/>
    </location>
</feature>
<dbReference type="Pfam" id="PF16401">
    <property type="entry name" value="DUF5009"/>
    <property type="match status" value="1"/>
</dbReference>
<dbReference type="RefSeq" id="WP_137090992.1">
    <property type="nucleotide sequence ID" value="NZ_CP028923.1"/>
</dbReference>
<feature type="domain" description="DUF5009" evidence="2">
    <location>
        <begin position="9"/>
        <end position="262"/>
    </location>
</feature>
<proteinExistence type="predicted"/>
<feature type="transmembrane region" description="Helical" evidence="1">
    <location>
        <begin position="432"/>
        <end position="453"/>
    </location>
</feature>
<dbReference type="PANTHER" id="PTHR31061">
    <property type="entry name" value="LD22376P"/>
    <property type="match status" value="1"/>
</dbReference>
<feature type="transmembrane region" description="Helical" evidence="1">
    <location>
        <begin position="361"/>
        <end position="382"/>
    </location>
</feature>
<feature type="transmembrane region" description="Helical" evidence="1">
    <location>
        <begin position="209"/>
        <end position="227"/>
    </location>
</feature>
<dbReference type="KEGG" id="fpf:DCC35_11885"/>
<organism evidence="3 4">
    <name type="scientific">Mangrovivirga cuniculi</name>
    <dbReference type="NCBI Taxonomy" id="2715131"/>
    <lineage>
        <taxon>Bacteria</taxon>
        <taxon>Pseudomonadati</taxon>
        <taxon>Bacteroidota</taxon>
        <taxon>Cytophagia</taxon>
        <taxon>Cytophagales</taxon>
        <taxon>Mangrovivirgaceae</taxon>
        <taxon>Mangrovivirga</taxon>
    </lineage>
</organism>
<feature type="transmembrane region" description="Helical" evidence="1">
    <location>
        <begin position="61"/>
        <end position="83"/>
    </location>
</feature>
<feature type="transmembrane region" description="Helical" evidence="1">
    <location>
        <begin position="153"/>
        <end position="172"/>
    </location>
</feature>
<keyword evidence="1" id="KW-0812">Transmembrane</keyword>
<evidence type="ECO:0000259" key="2">
    <source>
        <dbReference type="Pfam" id="PF16401"/>
    </source>
</evidence>
<keyword evidence="4" id="KW-1185">Reference proteome</keyword>
<name>A0A4D7K3H3_9BACT</name>
<feature type="transmembrane region" description="Helical" evidence="1">
    <location>
        <begin position="12"/>
        <end position="33"/>
    </location>
</feature>
<dbReference type="OrthoDB" id="9788724at2"/>
<reference evidence="3 4" key="1">
    <citation type="submission" date="2018-04" db="EMBL/GenBank/DDBJ databases">
        <title>Complete genome uncultured novel isolate.</title>
        <authorList>
            <person name="Merlino G."/>
        </authorList>
    </citation>
    <scope>NUCLEOTIDE SEQUENCE [LARGE SCALE GENOMIC DNA]</scope>
    <source>
        <strain evidence="4">R1DC9</strain>
    </source>
</reference>
<keyword evidence="1" id="KW-1133">Transmembrane helix</keyword>
<feature type="transmembrane region" description="Helical" evidence="1">
    <location>
        <begin position="277"/>
        <end position="298"/>
    </location>
</feature>
<feature type="transmembrane region" description="Helical" evidence="1">
    <location>
        <begin position="328"/>
        <end position="346"/>
    </location>
</feature>
<evidence type="ECO:0000256" key="1">
    <source>
        <dbReference type="SAM" id="Phobius"/>
    </source>
</evidence>
<sequence>MNKKAIRFEALDITRGFAILTMVLSGVIPYKILPDYMYHAQIPPPDHVYDPNLPGLTWVDLVFPLFIFCLGAAIPFAIGYKLRKGTSKAHIVVEIFKRFGLLVIFSIILQHFRPHQMLNPPDTITWIKAIIGFVVLFCLFVKLPERFGFYRYVVRAIGWSLTLLIIFTTSYHDPSGFSAGRNDIILLVLSYIYLFSALLFLFEDKKNIIYIFTVLGLLAFRLTHNEIEFVGAIWNWNPLPSIYSFRFLQYLFIAIPGIIAGKIYLSHYQETPNSAPGRNYIILILILIFLVVATLIGFQERIQLFSFIISIALILLGFYIVKKYQYSLFTLISFGAGVILLLIGYFTENYEGGIKKDPSTLSYFFITSGLSYFILLSFTLLIKKYKQLRFLTLLSQNGKNPMIAYVAFGNLLWPIIAITGLEPLILAVSQDILTGLIRGIAYTLIIAMITAFFTKKNIYWKT</sequence>
<feature type="transmembrane region" description="Helical" evidence="1">
    <location>
        <begin position="247"/>
        <end position="265"/>
    </location>
</feature>
<feature type="transmembrane region" description="Helical" evidence="1">
    <location>
        <begin position="304"/>
        <end position="321"/>
    </location>
</feature>
<dbReference type="Proteomes" id="UP000298616">
    <property type="component" value="Chromosome"/>
</dbReference>
<gene>
    <name evidence="3" type="ORF">DCC35_11885</name>
</gene>
<evidence type="ECO:0000313" key="4">
    <source>
        <dbReference type="Proteomes" id="UP000298616"/>
    </source>
</evidence>